<reference evidence="3" key="1">
    <citation type="submission" date="2013-05" db="EMBL/GenBank/DDBJ databases">
        <title>The Genome sequence of Mucor circinelloides f. circinelloides 1006PhL.</title>
        <authorList>
            <consortium name="The Broad Institute Genomics Platform"/>
            <person name="Cuomo C."/>
            <person name="Earl A."/>
            <person name="Findley K."/>
            <person name="Lee S.C."/>
            <person name="Walker B."/>
            <person name="Young S."/>
            <person name="Zeng Q."/>
            <person name="Gargeya S."/>
            <person name="Fitzgerald M."/>
            <person name="Haas B."/>
            <person name="Abouelleil A."/>
            <person name="Allen A.W."/>
            <person name="Alvarado L."/>
            <person name="Arachchi H.M."/>
            <person name="Berlin A.M."/>
            <person name="Chapman S.B."/>
            <person name="Gainer-Dewar J."/>
            <person name="Goldberg J."/>
            <person name="Griggs A."/>
            <person name="Gujja S."/>
            <person name="Hansen M."/>
            <person name="Howarth C."/>
            <person name="Imamovic A."/>
            <person name="Ireland A."/>
            <person name="Larimer J."/>
            <person name="McCowan C."/>
            <person name="Murphy C."/>
            <person name="Pearson M."/>
            <person name="Poon T.W."/>
            <person name="Priest M."/>
            <person name="Roberts A."/>
            <person name="Saif S."/>
            <person name="Shea T."/>
            <person name="Sisk P."/>
            <person name="Sykes S."/>
            <person name="Wortman J."/>
            <person name="Nusbaum C."/>
            <person name="Birren B."/>
        </authorList>
    </citation>
    <scope>NUCLEOTIDE SEQUENCE [LARGE SCALE GENOMIC DNA]</scope>
    <source>
        <strain evidence="3">1006PhL</strain>
    </source>
</reference>
<feature type="chain" id="PRO_5004497919" evidence="1">
    <location>
        <begin position="22"/>
        <end position="105"/>
    </location>
</feature>
<evidence type="ECO:0000256" key="1">
    <source>
        <dbReference type="SAM" id="SignalP"/>
    </source>
</evidence>
<dbReference type="OMA" id="DTHPLND"/>
<dbReference type="Proteomes" id="UP000014254">
    <property type="component" value="Unassembled WGS sequence"/>
</dbReference>
<sequence>MAVRSLFIAVIVAVLATMIMAAPANVTTTAQPSVTMTAEVTLQTAQASASASASASPRSTKTAAYSTQGLPASIFPSNSYTFADTNPFNDGMKTLSLQAVATGSD</sequence>
<gene>
    <name evidence="2" type="ORF">HMPREF1544_02202</name>
</gene>
<dbReference type="AlphaFoldDB" id="S2K6E6"/>
<dbReference type="VEuPathDB" id="FungiDB:HMPREF1544_02202"/>
<proteinExistence type="predicted"/>
<protein>
    <submittedName>
        <fullName evidence="2">Uncharacterized protein</fullName>
    </submittedName>
</protein>
<dbReference type="InParanoid" id="S2K6E6"/>
<evidence type="ECO:0000313" key="2">
    <source>
        <dbReference type="EMBL" id="EPB90948.1"/>
    </source>
</evidence>
<name>S2K6E6_MUCC1</name>
<organism evidence="2 3">
    <name type="scientific">Mucor circinelloides f. circinelloides (strain 1006PhL)</name>
    <name type="common">Mucormycosis agent</name>
    <name type="synonym">Calyptromyces circinelloides</name>
    <dbReference type="NCBI Taxonomy" id="1220926"/>
    <lineage>
        <taxon>Eukaryota</taxon>
        <taxon>Fungi</taxon>
        <taxon>Fungi incertae sedis</taxon>
        <taxon>Mucoromycota</taxon>
        <taxon>Mucoromycotina</taxon>
        <taxon>Mucoromycetes</taxon>
        <taxon>Mucorales</taxon>
        <taxon>Mucorineae</taxon>
        <taxon>Mucoraceae</taxon>
        <taxon>Mucor</taxon>
    </lineage>
</organism>
<keyword evidence="3" id="KW-1185">Reference proteome</keyword>
<dbReference type="EMBL" id="KE123914">
    <property type="protein sequence ID" value="EPB90948.1"/>
    <property type="molecule type" value="Genomic_DNA"/>
</dbReference>
<keyword evidence="1" id="KW-0732">Signal</keyword>
<evidence type="ECO:0000313" key="3">
    <source>
        <dbReference type="Proteomes" id="UP000014254"/>
    </source>
</evidence>
<accession>S2K6E6</accession>
<feature type="signal peptide" evidence="1">
    <location>
        <begin position="1"/>
        <end position="21"/>
    </location>
</feature>
<dbReference type="OrthoDB" id="2270168at2759"/>